<dbReference type="CDD" id="cd09917">
    <property type="entry name" value="F-box_SF"/>
    <property type="match status" value="1"/>
</dbReference>
<dbReference type="AlphaFoldDB" id="A0AAD6IQ62"/>
<proteinExistence type="predicted"/>
<dbReference type="PROSITE" id="PS50181">
    <property type="entry name" value="FBOX"/>
    <property type="match status" value="1"/>
</dbReference>
<organism evidence="2 3">
    <name type="scientific">Drechslerella dactyloides</name>
    <name type="common">Nematode-trapping fungus</name>
    <name type="synonym">Arthrobotrys dactyloides</name>
    <dbReference type="NCBI Taxonomy" id="74499"/>
    <lineage>
        <taxon>Eukaryota</taxon>
        <taxon>Fungi</taxon>
        <taxon>Dikarya</taxon>
        <taxon>Ascomycota</taxon>
        <taxon>Pezizomycotina</taxon>
        <taxon>Orbiliomycetes</taxon>
        <taxon>Orbiliales</taxon>
        <taxon>Orbiliaceae</taxon>
        <taxon>Drechslerella</taxon>
    </lineage>
</organism>
<protein>
    <recommendedName>
        <fullName evidence="1">F-box domain-containing protein</fullName>
    </recommendedName>
</protein>
<feature type="domain" description="F-box" evidence="1">
    <location>
        <begin position="1"/>
        <end position="61"/>
    </location>
</feature>
<dbReference type="Proteomes" id="UP001221413">
    <property type="component" value="Unassembled WGS sequence"/>
</dbReference>
<dbReference type="Pfam" id="PF12937">
    <property type="entry name" value="F-box-like"/>
    <property type="match status" value="1"/>
</dbReference>
<sequence length="392" mass="45354">MASLAALPTELLIQIFNQTNNVDLYSLRQACKRFADIAQICAPPTLVLQIDAPNHQAWKLVRSLIKTQTPIKQVREVQIEWYRRATDEQGAAATKQWTWTRHERDQINRLCFKYGIWDQLALAISRGINSEALLPLVLCFTPNIETLDLGEVDVQLVEHSLAKEPDDCQIVIDAFHTLNECMRPEYRYLSEEDDPTRVPVLVDDKYYTRLLREFRKRQFHDIPYSQRGYRLWFQQSLRGSAWRSSLGNIKHFVDRRRYCRLQAPNFAILVRMLWLPQIQTIRFDNCQSYSTPQGPPSPNTLGPAASDYKCPSLRRLELYNDLLPEGDLLAIARTAPGLQHVAITSNRTPAIDVERVGQAFVSFTRGRLTRNDIYIRNLLQQEWGNSRLVSEA</sequence>
<evidence type="ECO:0000313" key="2">
    <source>
        <dbReference type="EMBL" id="KAJ6256443.1"/>
    </source>
</evidence>
<dbReference type="InterPro" id="IPR036047">
    <property type="entry name" value="F-box-like_dom_sf"/>
</dbReference>
<comment type="caution">
    <text evidence="2">The sequence shown here is derived from an EMBL/GenBank/DDBJ whole genome shotgun (WGS) entry which is preliminary data.</text>
</comment>
<dbReference type="SUPFAM" id="SSF81383">
    <property type="entry name" value="F-box domain"/>
    <property type="match status" value="1"/>
</dbReference>
<accession>A0AAD6IQ62</accession>
<dbReference type="Gene3D" id="1.20.1280.50">
    <property type="match status" value="1"/>
</dbReference>
<evidence type="ECO:0000313" key="3">
    <source>
        <dbReference type="Proteomes" id="UP001221413"/>
    </source>
</evidence>
<gene>
    <name evidence="2" type="ORF">Dda_8944</name>
</gene>
<dbReference type="EMBL" id="JAQGDS010000013">
    <property type="protein sequence ID" value="KAJ6256443.1"/>
    <property type="molecule type" value="Genomic_DNA"/>
</dbReference>
<evidence type="ECO:0000259" key="1">
    <source>
        <dbReference type="PROSITE" id="PS50181"/>
    </source>
</evidence>
<dbReference type="InterPro" id="IPR001810">
    <property type="entry name" value="F-box_dom"/>
</dbReference>
<reference evidence="2" key="1">
    <citation type="submission" date="2023-01" db="EMBL/GenBank/DDBJ databases">
        <title>The chitinases involved in constricting ring structure development in the nematode-trapping fungus Drechslerella dactyloides.</title>
        <authorList>
            <person name="Wang R."/>
            <person name="Zhang L."/>
            <person name="Tang P."/>
            <person name="Li S."/>
            <person name="Liang L."/>
        </authorList>
    </citation>
    <scope>NUCLEOTIDE SEQUENCE</scope>
    <source>
        <strain evidence="2">YMF1.00031</strain>
    </source>
</reference>
<keyword evidence="3" id="KW-1185">Reference proteome</keyword>
<name>A0AAD6IQ62_DREDA</name>